<feature type="domain" description="C2H2-type" evidence="13">
    <location>
        <begin position="151"/>
        <end position="178"/>
    </location>
</feature>
<name>A0A8C6M3Y2_NOTFU</name>
<keyword evidence="7" id="KW-0805">Transcription regulation</keyword>
<feature type="domain" description="C2H2-type" evidence="13">
    <location>
        <begin position="57"/>
        <end position="79"/>
    </location>
</feature>
<dbReference type="InterPro" id="IPR051967">
    <property type="entry name" value="Krueppel_C2H2-ZF"/>
</dbReference>
<evidence type="ECO:0000256" key="9">
    <source>
        <dbReference type="ARBA" id="ARBA00023163"/>
    </source>
</evidence>
<keyword evidence="9" id="KW-0804">Transcription</keyword>
<feature type="region of interest" description="Disordered" evidence="12">
    <location>
        <begin position="764"/>
        <end position="785"/>
    </location>
</feature>
<sequence>METEERGDVSPKQGATSKAESEADAASCHTCGVCGRSFPLLSSLSQHMRRHTREKPYKCPYCEHRTAQKGSLKAHVRSHKLGLLSQKPSDKEVEGDQEKKANPDTPALPEIINTPGKVHKINGKVKKKAAKKKVKSEDVVVAADAAEAGPFSCTICGQVFPQVLLLKSHVKQHRGSQDHGCRICGKRFRQAWFLQSHMRIHRVKAQLRGSKGNEPPATINGIPQEPASLTNEECLYELCSSCGNFFYDRRTLRVHEKLHKRTQNPLREDNKASELQCDKKRFLKSLNLISAGSKKAVEENVLGGRIAELDPICSYQAWQLATRGRLVEATEKCLGWEERLADAEVAYDTEKGEYVPLKPEKKRKQIDSSNSNVKKKKGDAVPEQTPNTLAHAKGGDKKSCPKDRILLNGLGHAFYEALHKKTVKDVQLSQSSKSIRSQEKEDKKPHVCKHCDFHTVDSSLLQSHLCSQHLGSCSKHSTAVDNISKSGSRASRYMDYLRSRSLLLSQPYWNAYTRPPSQELAEGDSKAEMSNGGDVKKEGLTNADAGALLNLSSLTDGSSNANYPVKTGSLVQHRCLYCSHTTHYPEVLWIHQRVAHRVNGNSSVAPKWAPCVNTTKGLKAGASQWRRTGPPPFLEGKDCPALPAPRTQRTQPPGVTTHSSSKHSAPRAQPGVQKSKHHSRESRSSEGRLSSGRVQPQRTSGEHQRVALGGSTSSSRQSTSLNNSVHSKGADGSQPSHSPKLRADRAAVEGIFPHEGLGFMLARHQGGTSSNPAGDKLHSRRQSWDFSAGRKGPDLWAAMNMWGLHGGKADSDPLLFAQGKCEPTGQTPKDMDILSLLKSYSPQDLASIYQHWGFVDPRLDPQAMLQLNGHFGNEVHSSSEASKQPLKTRKELALVLTSATVHISRIETRTATRLHLQGLSIKEREEIQTAELCEGTSHDFYKCAGKCTLYAK</sequence>
<dbReference type="Pfam" id="PF00096">
    <property type="entry name" value="zf-C2H2"/>
    <property type="match status" value="3"/>
</dbReference>
<evidence type="ECO:0000256" key="11">
    <source>
        <dbReference type="PROSITE-ProRule" id="PRU00042"/>
    </source>
</evidence>
<gene>
    <name evidence="14" type="primary">LOC107394694</name>
</gene>
<comment type="subcellular location">
    <subcellularLocation>
        <location evidence="1">Nucleus</location>
    </subcellularLocation>
</comment>
<dbReference type="GO" id="GO:0000981">
    <property type="term" value="F:DNA-binding transcription factor activity, RNA polymerase II-specific"/>
    <property type="evidence" value="ECO:0007669"/>
    <property type="project" value="TreeGrafter"/>
</dbReference>
<dbReference type="AlphaFoldDB" id="A0A8C6M3Y2"/>
<reference evidence="14" key="3">
    <citation type="submission" date="2025-09" db="UniProtKB">
        <authorList>
            <consortium name="Ensembl"/>
        </authorList>
    </citation>
    <scope>IDENTIFICATION</scope>
</reference>
<keyword evidence="10" id="KW-0539">Nucleus</keyword>
<dbReference type="GO" id="GO:0005634">
    <property type="term" value="C:nucleus"/>
    <property type="evidence" value="ECO:0007669"/>
    <property type="project" value="UniProtKB-SubCell"/>
</dbReference>
<dbReference type="Ensembl" id="ENSNFUT00015029584.1">
    <property type="protein sequence ID" value="ENSNFUP00015028313.1"/>
    <property type="gene ID" value="ENSNFUG00015013698.1"/>
</dbReference>
<dbReference type="SMART" id="SM00355">
    <property type="entry name" value="ZnF_C2H2"/>
    <property type="match status" value="7"/>
</dbReference>
<feature type="domain" description="C2H2-type" evidence="13">
    <location>
        <begin position="179"/>
        <end position="206"/>
    </location>
</feature>
<accession>A0A8C6M3Y2</accession>
<feature type="region of interest" description="Disordered" evidence="12">
    <location>
        <begin position="82"/>
        <end position="110"/>
    </location>
</feature>
<feature type="domain" description="C2H2-type" evidence="13">
    <location>
        <begin position="29"/>
        <end position="56"/>
    </location>
</feature>
<evidence type="ECO:0000313" key="15">
    <source>
        <dbReference type="Proteomes" id="UP000694548"/>
    </source>
</evidence>
<dbReference type="GeneTree" id="ENSGT00940000160839"/>
<evidence type="ECO:0000256" key="1">
    <source>
        <dbReference type="ARBA" id="ARBA00004123"/>
    </source>
</evidence>
<reference evidence="14" key="1">
    <citation type="submission" date="2014-08" db="EMBL/GenBank/DDBJ databases">
        <authorList>
            <person name="Senf B."/>
            <person name="Petzold A."/>
            <person name="Downie B.R."/>
            <person name="Koch P."/>
            <person name="Platzer M."/>
        </authorList>
    </citation>
    <scope>NUCLEOTIDE SEQUENCE [LARGE SCALE GENOMIC DNA]</scope>
    <source>
        <strain evidence="14">GRZ</strain>
    </source>
</reference>
<keyword evidence="6" id="KW-0862">Zinc</keyword>
<feature type="domain" description="C2H2-type" evidence="13">
    <location>
        <begin position="237"/>
        <end position="264"/>
    </location>
</feature>
<evidence type="ECO:0000256" key="5">
    <source>
        <dbReference type="ARBA" id="ARBA00022771"/>
    </source>
</evidence>
<dbReference type="Gene3D" id="3.30.160.60">
    <property type="entry name" value="Classic Zinc Finger"/>
    <property type="match status" value="3"/>
</dbReference>
<feature type="region of interest" description="Disordered" evidence="12">
    <location>
        <begin position="356"/>
        <end position="398"/>
    </location>
</feature>
<feature type="compositionally biased region" description="Basic and acidic residues" evidence="12">
    <location>
        <begin position="88"/>
        <end position="102"/>
    </location>
</feature>
<reference evidence="14" key="2">
    <citation type="submission" date="2025-08" db="UniProtKB">
        <authorList>
            <consortium name="Ensembl"/>
        </authorList>
    </citation>
    <scope>IDENTIFICATION</scope>
</reference>
<comment type="similarity">
    <text evidence="2">Belongs to the krueppel C2H2-type zinc-finger protein family.</text>
</comment>
<feature type="compositionally biased region" description="Low complexity" evidence="12">
    <location>
        <begin position="708"/>
        <end position="724"/>
    </location>
</feature>
<evidence type="ECO:0000256" key="8">
    <source>
        <dbReference type="ARBA" id="ARBA00023125"/>
    </source>
</evidence>
<dbReference type="FunFam" id="3.30.160.60:FF:000075">
    <property type="entry name" value="Putative zinc finger protein 536"/>
    <property type="match status" value="1"/>
</dbReference>
<feature type="compositionally biased region" description="Polar residues" evidence="12">
    <location>
        <begin position="647"/>
        <end position="659"/>
    </location>
</feature>
<dbReference type="PROSITE" id="PS50157">
    <property type="entry name" value="ZINC_FINGER_C2H2_2"/>
    <property type="match status" value="5"/>
</dbReference>
<dbReference type="InterPro" id="IPR036236">
    <property type="entry name" value="Znf_C2H2_sf"/>
</dbReference>
<evidence type="ECO:0000256" key="12">
    <source>
        <dbReference type="SAM" id="MobiDB-lite"/>
    </source>
</evidence>
<dbReference type="InterPro" id="IPR013087">
    <property type="entry name" value="Znf_C2H2_type"/>
</dbReference>
<organism evidence="14 15">
    <name type="scientific">Nothobranchius furzeri</name>
    <name type="common">Turquoise killifish</name>
    <dbReference type="NCBI Taxonomy" id="105023"/>
    <lineage>
        <taxon>Eukaryota</taxon>
        <taxon>Metazoa</taxon>
        <taxon>Chordata</taxon>
        <taxon>Craniata</taxon>
        <taxon>Vertebrata</taxon>
        <taxon>Euteleostomi</taxon>
        <taxon>Actinopterygii</taxon>
        <taxon>Neopterygii</taxon>
        <taxon>Teleostei</taxon>
        <taxon>Neoteleostei</taxon>
        <taxon>Acanthomorphata</taxon>
        <taxon>Ovalentaria</taxon>
        <taxon>Atherinomorphae</taxon>
        <taxon>Cyprinodontiformes</taxon>
        <taxon>Nothobranchiidae</taxon>
        <taxon>Nothobranchius</taxon>
    </lineage>
</organism>
<dbReference type="PANTHER" id="PTHR45925">
    <property type="entry name" value="ZINC FINGER PROTEIN"/>
    <property type="match status" value="1"/>
</dbReference>
<feature type="region of interest" description="Disordered" evidence="12">
    <location>
        <begin position="620"/>
        <end position="742"/>
    </location>
</feature>
<dbReference type="FunFam" id="3.30.160.60:FF:000446">
    <property type="entry name" value="Zinc finger protein"/>
    <property type="match status" value="1"/>
</dbReference>
<evidence type="ECO:0000313" key="14">
    <source>
        <dbReference type="Ensembl" id="ENSNFUP00015028313.1"/>
    </source>
</evidence>
<keyword evidence="15" id="KW-1185">Reference proteome</keyword>
<evidence type="ECO:0000259" key="13">
    <source>
        <dbReference type="PROSITE" id="PS50157"/>
    </source>
</evidence>
<dbReference type="GO" id="GO:0008270">
    <property type="term" value="F:zinc ion binding"/>
    <property type="evidence" value="ECO:0007669"/>
    <property type="project" value="UniProtKB-KW"/>
</dbReference>
<protein>
    <submittedName>
        <fullName evidence="14">Zinc finger protein 516</fullName>
    </submittedName>
</protein>
<evidence type="ECO:0000256" key="4">
    <source>
        <dbReference type="ARBA" id="ARBA00022737"/>
    </source>
</evidence>
<evidence type="ECO:0000256" key="7">
    <source>
        <dbReference type="ARBA" id="ARBA00023015"/>
    </source>
</evidence>
<evidence type="ECO:0000256" key="6">
    <source>
        <dbReference type="ARBA" id="ARBA00022833"/>
    </source>
</evidence>
<dbReference type="SUPFAM" id="SSF57667">
    <property type="entry name" value="beta-beta-alpha zinc fingers"/>
    <property type="match status" value="3"/>
</dbReference>
<evidence type="ECO:0000256" key="2">
    <source>
        <dbReference type="ARBA" id="ARBA00006991"/>
    </source>
</evidence>
<dbReference type="RefSeq" id="XP_070403539.1">
    <property type="nucleotide sequence ID" value="XM_070547438.1"/>
</dbReference>
<dbReference type="GeneID" id="107394694"/>
<dbReference type="PROSITE" id="PS00028">
    <property type="entry name" value="ZINC_FINGER_C2H2_1"/>
    <property type="match status" value="4"/>
</dbReference>
<keyword evidence="5 11" id="KW-0863">Zinc-finger</keyword>
<evidence type="ECO:0000256" key="3">
    <source>
        <dbReference type="ARBA" id="ARBA00022723"/>
    </source>
</evidence>
<keyword evidence="4" id="KW-0677">Repeat</keyword>
<dbReference type="GO" id="GO:0000978">
    <property type="term" value="F:RNA polymerase II cis-regulatory region sequence-specific DNA binding"/>
    <property type="evidence" value="ECO:0007669"/>
    <property type="project" value="TreeGrafter"/>
</dbReference>
<dbReference type="RefSeq" id="XP_054601145.2">
    <property type="nucleotide sequence ID" value="XM_054745170.2"/>
</dbReference>
<keyword evidence="8" id="KW-0238">DNA-binding</keyword>
<dbReference type="Proteomes" id="UP000694548">
    <property type="component" value="Chromosome sgr19"/>
</dbReference>
<evidence type="ECO:0000256" key="10">
    <source>
        <dbReference type="ARBA" id="ARBA00023242"/>
    </source>
</evidence>
<dbReference type="PANTHER" id="PTHR45925:SF3">
    <property type="entry name" value="ZINC FINGER PROTEIN 516"/>
    <property type="match status" value="1"/>
</dbReference>
<proteinExistence type="inferred from homology"/>
<keyword evidence="3" id="KW-0479">Metal-binding</keyword>
<feature type="region of interest" description="Disordered" evidence="12">
    <location>
        <begin position="1"/>
        <end position="26"/>
    </location>
</feature>